<feature type="region of interest" description="Disordered" evidence="4">
    <location>
        <begin position="1517"/>
        <end position="1737"/>
    </location>
</feature>
<feature type="compositionally biased region" description="Polar residues" evidence="4">
    <location>
        <begin position="1315"/>
        <end position="1339"/>
    </location>
</feature>
<dbReference type="InterPro" id="IPR052398">
    <property type="entry name" value="Ubiquitin_hydrolase_53/54"/>
</dbReference>
<protein>
    <recommendedName>
        <fullName evidence="5">USP domain-containing protein</fullName>
    </recommendedName>
</protein>
<feature type="region of interest" description="Disordered" evidence="4">
    <location>
        <begin position="710"/>
        <end position="775"/>
    </location>
</feature>
<feature type="compositionally biased region" description="Basic and acidic residues" evidence="4">
    <location>
        <begin position="1795"/>
        <end position="1807"/>
    </location>
</feature>
<feature type="compositionally biased region" description="Low complexity" evidence="4">
    <location>
        <begin position="856"/>
        <end position="871"/>
    </location>
</feature>
<name>A0AAV2HAG9_LYMST</name>
<feature type="region of interest" description="Disordered" evidence="4">
    <location>
        <begin position="1192"/>
        <end position="1382"/>
    </location>
</feature>
<feature type="region of interest" description="Disordered" evidence="4">
    <location>
        <begin position="1399"/>
        <end position="1505"/>
    </location>
</feature>
<dbReference type="PANTHER" id="PTHR22975:SF9">
    <property type="entry name" value="ECHINUS SPLICE FORM 3"/>
    <property type="match status" value="1"/>
</dbReference>
<evidence type="ECO:0000256" key="2">
    <source>
        <dbReference type="ARBA" id="ARBA00022786"/>
    </source>
</evidence>
<evidence type="ECO:0000259" key="5">
    <source>
        <dbReference type="PROSITE" id="PS50235"/>
    </source>
</evidence>
<feature type="compositionally biased region" description="Polar residues" evidence="4">
    <location>
        <begin position="1517"/>
        <end position="1540"/>
    </location>
</feature>
<feature type="region of interest" description="Disordered" evidence="4">
    <location>
        <begin position="614"/>
        <end position="643"/>
    </location>
</feature>
<feature type="compositionally biased region" description="Polar residues" evidence="4">
    <location>
        <begin position="1692"/>
        <end position="1707"/>
    </location>
</feature>
<evidence type="ECO:0000256" key="3">
    <source>
        <dbReference type="ARBA" id="ARBA00022801"/>
    </source>
</evidence>
<dbReference type="PANTHER" id="PTHR22975">
    <property type="entry name" value="UBIQUITIN SPECIFIC PROTEINASE"/>
    <property type="match status" value="1"/>
</dbReference>
<comment type="similarity">
    <text evidence="1">Belongs to the peptidase C19 family.</text>
</comment>
<dbReference type="Pfam" id="PF00443">
    <property type="entry name" value="UCH"/>
    <property type="match status" value="1"/>
</dbReference>
<dbReference type="Gene3D" id="3.90.70.10">
    <property type="entry name" value="Cysteine proteinases"/>
    <property type="match status" value="1"/>
</dbReference>
<feature type="region of interest" description="Disordered" evidence="4">
    <location>
        <begin position="849"/>
        <end position="872"/>
    </location>
</feature>
<keyword evidence="3" id="KW-0378">Hydrolase</keyword>
<dbReference type="EMBL" id="CAXITT010000069">
    <property type="protein sequence ID" value="CAL1530458.1"/>
    <property type="molecule type" value="Genomic_DNA"/>
</dbReference>
<feature type="compositionally biased region" description="Basic residues" evidence="4">
    <location>
        <begin position="1783"/>
        <end position="1794"/>
    </location>
</feature>
<sequence length="1926" mass="211186">MSVAMETDDLDYLLPTNGPNPYFDTWDRHNSIAFSTATKGLRNAPGENNCFVNSAVQVFWHLDVFRRSYRRLSGHTCMGNSCIFCALKVIFTQFQFSDQTSLHPDALRKALAETFANQQRFQLRHMDDAAECFENILRRIHFHIANNCNEDHCTAPHCLPHQKFSLNIVEKVMCPCGASSDPLTFNEMVHYISAKALVSQARLMQETGDVLHPDRFGLLLRNANAMGDIRDCPGACGKKVQIRRTLLNSPDVVSIGLVWDSDHPTVEMTTEVARNIGTTILMQDVFHSVMQDLSYLPKLQLVGLVCYYGKHYSTFVFHSKLQVWIYFDDATVREIGPRWDQVVDKCSKGRYQPLLLLYANPNASPVSVETAPKKRTMAPGYGIPGGPEEESALDRTHESISSQHSSQRSRTPNPELSRQQPDPLHYQRSSSVTPNAFDAPREEKPYDHARQQSFIAAMSKADNKPRHPLRFGGQASSGGSLPGPMTPFADGLEPGKAPSSGVQNENYSDYTLSTSDQYRRPNLAGFEPAQLPLTPNMKGYTDAHRKESFKKGKESMRADVVRYQVDSARPQSAVSPTNYQPYQGQGPNYQNPSYDTVQGGKPGAPVVFYPGGAHSRQRSLSQGGDEAYASETTGYDGHPQHTIVKPMVNSQGYDQVDAVSQSHTAVQSGLATLPRKKKEQVVPAYSSQNFFPVHDGVNRPNLSSLQDQRANVNPVGLPPIGPGRLDPKSPDQDKKSKKLKKTEKKKSKHDPTKSLDASNYKPPVAPYTSVDSARRPEEYKDEKIVYIDRRMVEKILNHQGLQRQPSTHSTNSQCSSSSIESDSIMGRLMASRHSDGSVNTDVSFDTVSLGSHKDSGYGSSDRNSSSSTGSGTIDPHIQYFLSKSMVVPRSLNPPFMHAQHPPTVSEFTALNPPAHSIPSRSSDGPLKDLSGLTSEEMSRHVYETLTQRKVMHPIKESSQEDILKVLPKEDTMRDNFAEPVGKEGRPPPIPPKNFAAFQVSKSAHHREPSIDSLDKNEVKNDYFISMCEKADDLMDRCILAETQEDLNSALCFCDSALGCLKEAMNQTDISNKALVYAQKKHNSCLLKSRSLFKRTTSEGGKRSSITSSDSDNSDKAVRRVASKERLMGPAKGVPRPGQQPRSTQPQYNQVQGQNRQQQQGSSRSSPLLVSQAPPIIGVSNQRDEQAIRPQYQQYPTSASPVTAAQGPGDHRPITAAQGPGDHRPITAAQGPGDHRPVSHVSRFAAAEKADSEQSHSRSSSNTSIRSSASVPCSLAQMQTPHAAVSSKPQTNPSTAVPLDSYGTQSRNRKPRRTSDPTSNSEVYQMYLNRQKTLQGSTGSDSRELEISRGDGLDTSENCDNVGPRQKFSPVNMGPGGSHMMTATTDFRGQSLETKLGSKYSYDNAGQRGSTSSCGSSSSNQSVTHFNHSKDSQPGGQPLAPFSSVHGPQSSQTGVQQSQQPLYQSSGTHASHQIQPSYTQHSQVTDARQTQNVSGYNQPLPGHRPVVSTHLNQRAATHTGLQPGGQSYQQQTFNTQAQSRTAGRISPIESQSHKHYNQLNNTSSNSGSGGHMQQTSLTTLGKGVQNLSISRNGPPPPPPTRTTSNPGFHPVNHQLYSHQEEPSGDLPPQQRSVARVAPNSHVGQGSEKRNGAGPPLPPYRQPAAQVSGSQGLKHATSSTALNYLPTPRPLERCSSQPDCQNLTEPNSSHKLRSDFLPPSFATSHPTSNPSTATKPDQAQSTAIIKNSMHTSESSEVRGCDDMLPQQSVRALASQFDQHSDKPAIKPKPKNLTRNRSKSESGSKSDSGSKKPKSVLKSKKNKSKAPRKSVTFADHISDLAAGYESAAELTTFSSRAFEMDRAYFSDDDHGGPKSDNEIDDVEDSSNSDDLSLVREELACQLCRKREIEQGKGYCNKCAFYMSRLVSSK</sequence>
<feature type="compositionally biased region" description="Low complexity" evidence="4">
    <location>
        <begin position="806"/>
        <end position="821"/>
    </location>
</feature>
<dbReference type="Proteomes" id="UP001497497">
    <property type="component" value="Unassembled WGS sequence"/>
</dbReference>
<feature type="compositionally biased region" description="Low complexity" evidence="4">
    <location>
        <begin position="1256"/>
        <end position="1269"/>
    </location>
</feature>
<proteinExistence type="inferred from homology"/>
<dbReference type="GO" id="GO:0016579">
    <property type="term" value="P:protein deubiquitination"/>
    <property type="evidence" value="ECO:0007669"/>
    <property type="project" value="InterPro"/>
</dbReference>
<feature type="compositionally biased region" description="Polar residues" evidence="4">
    <location>
        <begin position="1460"/>
        <end position="1496"/>
    </location>
</feature>
<feature type="compositionally biased region" description="Low complexity" evidence="4">
    <location>
        <begin position="1409"/>
        <end position="1421"/>
    </location>
</feature>
<feature type="compositionally biased region" description="Polar residues" evidence="4">
    <location>
        <begin position="411"/>
        <end position="420"/>
    </location>
</feature>
<reference evidence="6 7" key="1">
    <citation type="submission" date="2024-04" db="EMBL/GenBank/DDBJ databases">
        <authorList>
            <consortium name="Genoscope - CEA"/>
            <person name="William W."/>
        </authorList>
    </citation>
    <scope>NUCLEOTIDE SEQUENCE [LARGE SCALE GENOMIC DNA]</scope>
</reference>
<feature type="compositionally biased region" description="Basic and acidic residues" evidence="4">
    <location>
        <begin position="1245"/>
        <end position="1255"/>
    </location>
</feature>
<feature type="region of interest" description="Disordered" evidence="4">
    <location>
        <begin position="1771"/>
        <end position="1829"/>
    </location>
</feature>
<feature type="compositionally biased region" description="Polar residues" evidence="4">
    <location>
        <begin position="1719"/>
        <end position="1737"/>
    </location>
</feature>
<evidence type="ECO:0000313" key="6">
    <source>
        <dbReference type="EMBL" id="CAL1530458.1"/>
    </source>
</evidence>
<evidence type="ECO:0000256" key="1">
    <source>
        <dbReference type="ARBA" id="ARBA00009085"/>
    </source>
</evidence>
<feature type="compositionally biased region" description="Low complexity" evidence="4">
    <location>
        <begin position="1144"/>
        <end position="1166"/>
    </location>
</feature>
<feature type="region of interest" description="Disordered" evidence="4">
    <location>
        <begin position="798"/>
        <end position="821"/>
    </location>
</feature>
<feature type="region of interest" description="Disordered" evidence="4">
    <location>
        <begin position="1861"/>
        <end position="1887"/>
    </location>
</feature>
<feature type="compositionally biased region" description="Polar residues" evidence="4">
    <location>
        <begin position="1663"/>
        <end position="1680"/>
    </location>
</feature>
<feature type="region of interest" description="Disordered" evidence="4">
    <location>
        <begin position="1095"/>
        <end position="1168"/>
    </location>
</feature>
<feature type="compositionally biased region" description="Basic and acidic residues" evidence="4">
    <location>
        <begin position="1340"/>
        <end position="1351"/>
    </location>
</feature>
<accession>A0AAV2HAG9</accession>
<feature type="region of interest" description="Disordered" evidence="4">
    <location>
        <begin position="366"/>
        <end position="446"/>
    </location>
</feature>
<feature type="compositionally biased region" description="Polar residues" evidence="4">
    <location>
        <begin position="1192"/>
        <end position="1202"/>
    </location>
</feature>
<dbReference type="FunFam" id="3.90.70.10:FF:000041">
    <property type="entry name" value="Inactive ubiquitin carboxyl-terminal hydrolase 53"/>
    <property type="match status" value="1"/>
</dbReference>
<evidence type="ECO:0000256" key="4">
    <source>
        <dbReference type="SAM" id="MobiDB-lite"/>
    </source>
</evidence>
<feature type="region of interest" description="Disordered" evidence="4">
    <location>
        <begin position="462"/>
        <end position="487"/>
    </location>
</feature>
<feature type="compositionally biased region" description="Basic and acidic residues" evidence="4">
    <location>
        <begin position="1861"/>
        <end position="1874"/>
    </location>
</feature>
<dbReference type="InterPro" id="IPR028889">
    <property type="entry name" value="USP"/>
</dbReference>
<organism evidence="6 7">
    <name type="scientific">Lymnaea stagnalis</name>
    <name type="common">Great pond snail</name>
    <name type="synonym">Helix stagnalis</name>
    <dbReference type="NCBI Taxonomy" id="6523"/>
    <lineage>
        <taxon>Eukaryota</taxon>
        <taxon>Metazoa</taxon>
        <taxon>Spiralia</taxon>
        <taxon>Lophotrochozoa</taxon>
        <taxon>Mollusca</taxon>
        <taxon>Gastropoda</taxon>
        <taxon>Heterobranchia</taxon>
        <taxon>Euthyneura</taxon>
        <taxon>Panpulmonata</taxon>
        <taxon>Hygrophila</taxon>
        <taxon>Lymnaeoidea</taxon>
        <taxon>Lymnaeidae</taxon>
        <taxon>Lymnaea</taxon>
    </lineage>
</organism>
<feature type="compositionally biased region" description="Basic residues" evidence="4">
    <location>
        <begin position="1808"/>
        <end position="1825"/>
    </location>
</feature>
<dbReference type="InterPro" id="IPR001394">
    <property type="entry name" value="Peptidase_C19_UCH"/>
</dbReference>
<dbReference type="SUPFAM" id="SSF54001">
    <property type="entry name" value="Cysteine proteinases"/>
    <property type="match status" value="1"/>
</dbReference>
<feature type="compositionally biased region" description="Basic residues" evidence="4">
    <location>
        <begin position="735"/>
        <end position="748"/>
    </location>
</feature>
<dbReference type="GO" id="GO:0004843">
    <property type="term" value="F:cysteine-type deubiquitinase activity"/>
    <property type="evidence" value="ECO:0007669"/>
    <property type="project" value="InterPro"/>
</dbReference>
<feature type="compositionally biased region" description="Low complexity" evidence="4">
    <location>
        <begin position="399"/>
        <end position="410"/>
    </location>
</feature>
<feature type="compositionally biased region" description="Acidic residues" evidence="4">
    <location>
        <begin position="1875"/>
        <end position="1884"/>
    </location>
</feature>
<gene>
    <name evidence="6" type="ORF">GSLYS_00004583001</name>
</gene>
<evidence type="ECO:0000313" key="7">
    <source>
        <dbReference type="Proteomes" id="UP001497497"/>
    </source>
</evidence>
<feature type="compositionally biased region" description="Polar residues" evidence="4">
    <location>
        <begin position="1570"/>
        <end position="1588"/>
    </location>
</feature>
<feature type="compositionally biased region" description="Basic and acidic residues" evidence="4">
    <location>
        <begin position="725"/>
        <end position="734"/>
    </location>
</feature>
<dbReference type="InterPro" id="IPR038765">
    <property type="entry name" value="Papain-like_cys_pep_sf"/>
</dbReference>
<comment type="caution">
    <text evidence="6">The sequence shown here is derived from an EMBL/GenBank/DDBJ whole genome shotgun (WGS) entry which is preliminary data.</text>
</comment>
<feature type="compositionally biased region" description="Low complexity" evidence="4">
    <location>
        <begin position="1448"/>
        <end position="1459"/>
    </location>
</feature>
<feature type="compositionally biased region" description="Basic and acidic residues" evidence="4">
    <location>
        <begin position="1112"/>
        <end position="1126"/>
    </location>
</feature>
<feature type="domain" description="USP" evidence="5">
    <location>
        <begin position="39"/>
        <end position="361"/>
    </location>
</feature>
<keyword evidence="7" id="KW-1185">Reference proteome</keyword>
<dbReference type="PROSITE" id="PS50235">
    <property type="entry name" value="USP_3"/>
    <property type="match status" value="1"/>
</dbReference>
<keyword evidence="2" id="KW-0833">Ubl conjugation pathway</keyword>